<dbReference type="HAMAP" id="MF_00455">
    <property type="entry name" value="Xylose_isom_A"/>
    <property type="match status" value="1"/>
</dbReference>
<feature type="active site" evidence="9">
    <location>
        <position position="106"/>
    </location>
</feature>
<feature type="binding site" evidence="9">
    <location>
        <position position="276"/>
    </location>
    <ligand>
        <name>Mg(2+)</name>
        <dbReference type="ChEBI" id="CHEBI:18420"/>
        <label>2</label>
    </ligand>
</feature>
<dbReference type="RefSeq" id="WP_044634086.1">
    <property type="nucleotide sequence ID" value="NZ_JTDW01000025.1"/>
</dbReference>
<dbReference type="FunFam" id="3.20.20.150:FF:000002">
    <property type="entry name" value="Xylose isomerase"/>
    <property type="match status" value="1"/>
</dbReference>
<keyword evidence="5 9" id="KW-0479">Metal-binding</keyword>
<accession>A0A0D7W1A1</accession>
<evidence type="ECO:0000256" key="8">
    <source>
        <dbReference type="ARBA" id="ARBA00033659"/>
    </source>
</evidence>
<evidence type="ECO:0000313" key="12">
    <source>
        <dbReference type="EMBL" id="KJD31637.1"/>
    </source>
</evidence>
<dbReference type="AlphaFoldDB" id="A0A0D7W1A1"/>
<keyword evidence="4 9" id="KW-0859">Xylose metabolism</keyword>
<dbReference type="OrthoDB" id="9763981at2"/>
<evidence type="ECO:0000256" key="5">
    <source>
        <dbReference type="ARBA" id="ARBA00022723"/>
    </source>
</evidence>
<keyword evidence="7 9" id="KW-0119">Carbohydrate metabolism</keyword>
<evidence type="ECO:0000256" key="9">
    <source>
        <dbReference type="HAMAP-Rule" id="MF_00455"/>
    </source>
</evidence>
<evidence type="ECO:0000256" key="11">
    <source>
        <dbReference type="RuleBase" id="RU000610"/>
    </source>
</evidence>
<evidence type="ECO:0000256" key="1">
    <source>
        <dbReference type="ARBA" id="ARBA00005765"/>
    </source>
</evidence>
<feature type="binding site" evidence="9">
    <location>
        <position position="273"/>
    </location>
    <ligand>
        <name>Mg(2+)</name>
        <dbReference type="ChEBI" id="CHEBI:18420"/>
        <label>2</label>
    </ligand>
</feature>
<evidence type="ECO:0000256" key="3">
    <source>
        <dbReference type="ARBA" id="ARBA00011958"/>
    </source>
</evidence>
<organism evidence="12 13">
    <name type="scientific">Neotamlana sedimentorum</name>
    <dbReference type="NCBI Taxonomy" id="1435349"/>
    <lineage>
        <taxon>Bacteria</taxon>
        <taxon>Pseudomonadati</taxon>
        <taxon>Bacteroidota</taxon>
        <taxon>Flavobacteriia</taxon>
        <taxon>Flavobacteriales</taxon>
        <taxon>Flavobacteriaceae</taxon>
        <taxon>Neotamlana</taxon>
    </lineage>
</organism>
<protein>
    <recommendedName>
        <fullName evidence="3 9">Xylose isomerase</fullName>
        <ecNumber evidence="3 9">5.3.1.5</ecNumber>
    </recommendedName>
</protein>
<dbReference type="PATRIC" id="fig|1435349.4.peg.1724"/>
<dbReference type="NCBIfam" id="TIGR02630">
    <property type="entry name" value="xylose_isom_A"/>
    <property type="match status" value="1"/>
</dbReference>
<name>A0A0D7W1A1_9FLAO</name>
<keyword evidence="9" id="KW-0963">Cytoplasm</keyword>
<proteinExistence type="inferred from homology"/>
<feature type="binding site" evidence="9">
    <location>
        <position position="344"/>
    </location>
    <ligand>
        <name>Mg(2+)</name>
        <dbReference type="ChEBI" id="CHEBI:18420"/>
        <label>1</label>
    </ligand>
</feature>
<evidence type="ECO:0000313" key="13">
    <source>
        <dbReference type="Proteomes" id="UP000032578"/>
    </source>
</evidence>
<dbReference type="InterPro" id="IPR036237">
    <property type="entry name" value="Xyl_isomerase-like_sf"/>
</dbReference>
<sequence>MALIGNKEYYKGIGEIKFEGKESDNPLAFKYYNPDQVVAGKTMKEWFKFSVAYWHTFCGQGSDPFGPGTLNFPWDASTNAVQAAKDKADAAFEFITKMGFGYYCFHDVDLVREGNSFGELESNLAAITEYLKEKQAASGVKLLWGTANCFSNPRYMNGASTNPDFNVVARAGGQIKLALDATIALNGENYVFWGGREGYMSLLNTDMGRELDHMGQFLTMARDYARAQGFKGNFFIEPKPMEPMKHQYDFDSATAIGFLKEYGLDKDFKINIEVNHATLAQHTFQHEIEVAAKAGMLGSLDANRGDYQNGWDTDQFPNNIQETTEAMLVFLKAGGLQGGGVNFDAKIRRNSTDLEDVFLAHIGGADTFARALITADKIISSSPYDKLRKERYSSFDSGKGKDFEAGKLSLTDLYNIAQENGELPLQSGKQELFENIINQYI</sequence>
<feature type="binding site" evidence="9">
    <location>
        <position position="301"/>
    </location>
    <ligand>
        <name>Mg(2+)</name>
        <dbReference type="ChEBI" id="CHEBI:18420"/>
        <label>1</label>
    </ligand>
</feature>
<feature type="active site" evidence="9">
    <location>
        <position position="109"/>
    </location>
</feature>
<evidence type="ECO:0000256" key="4">
    <source>
        <dbReference type="ARBA" id="ARBA00022629"/>
    </source>
</evidence>
<comment type="subunit">
    <text evidence="2 9 11">Homotetramer.</text>
</comment>
<comment type="subcellular location">
    <subcellularLocation>
        <location evidence="9 11">Cytoplasm</location>
    </subcellularLocation>
</comment>
<evidence type="ECO:0000256" key="6">
    <source>
        <dbReference type="ARBA" id="ARBA00023235"/>
    </source>
</evidence>
<feature type="binding site" evidence="9">
    <location>
        <position position="273"/>
    </location>
    <ligand>
        <name>Mg(2+)</name>
        <dbReference type="ChEBI" id="CHEBI:18420"/>
        <label>1</label>
    </ligand>
</feature>
<comment type="catalytic activity">
    <reaction evidence="8 9 10">
        <text>alpha-D-xylose = alpha-D-xylulofuranose</text>
        <dbReference type="Rhea" id="RHEA:22816"/>
        <dbReference type="ChEBI" id="CHEBI:28518"/>
        <dbReference type="ChEBI" id="CHEBI:188998"/>
        <dbReference type="EC" id="5.3.1.5"/>
    </reaction>
</comment>
<evidence type="ECO:0000256" key="7">
    <source>
        <dbReference type="ARBA" id="ARBA00023277"/>
    </source>
</evidence>
<evidence type="ECO:0000256" key="10">
    <source>
        <dbReference type="RuleBase" id="RU000609"/>
    </source>
</evidence>
<evidence type="ECO:0000256" key="2">
    <source>
        <dbReference type="ARBA" id="ARBA00011881"/>
    </source>
</evidence>
<dbReference type="InterPro" id="IPR013452">
    <property type="entry name" value="Xylose_isom_bac"/>
</dbReference>
<dbReference type="Gene3D" id="3.20.20.150">
    <property type="entry name" value="Divalent-metal-dependent TIM barrel enzymes"/>
    <property type="match status" value="1"/>
</dbReference>
<dbReference type="EC" id="5.3.1.5" evidence="3 9"/>
<comment type="similarity">
    <text evidence="1 9 10">Belongs to the xylose isomerase family.</text>
</comment>
<dbReference type="NCBIfam" id="NF003998">
    <property type="entry name" value="PRK05474.1"/>
    <property type="match status" value="1"/>
</dbReference>
<dbReference type="GO" id="GO:0005737">
    <property type="term" value="C:cytoplasm"/>
    <property type="evidence" value="ECO:0007669"/>
    <property type="project" value="UniProtKB-SubCell"/>
</dbReference>
<dbReference type="PRINTS" id="PR00688">
    <property type="entry name" value="XYLOSISMRASE"/>
</dbReference>
<dbReference type="GO" id="GO:0042732">
    <property type="term" value="P:D-xylose metabolic process"/>
    <property type="evidence" value="ECO:0007669"/>
    <property type="project" value="UniProtKB-UniRule"/>
</dbReference>
<feature type="binding site" evidence="9">
    <location>
        <position position="237"/>
    </location>
    <ligand>
        <name>Mg(2+)</name>
        <dbReference type="ChEBI" id="CHEBI:18420"/>
        <label>1</label>
    </ligand>
</feature>
<dbReference type="PANTHER" id="PTHR48408:SF1">
    <property type="entry name" value="XYLOSE ISOMERASE"/>
    <property type="match status" value="1"/>
</dbReference>
<feature type="binding site" evidence="9">
    <location>
        <position position="312"/>
    </location>
    <ligand>
        <name>Mg(2+)</name>
        <dbReference type="ChEBI" id="CHEBI:18420"/>
        <label>2</label>
    </ligand>
</feature>
<dbReference type="PANTHER" id="PTHR48408">
    <property type="match status" value="1"/>
</dbReference>
<dbReference type="GO" id="GO:0009045">
    <property type="term" value="F:xylose isomerase activity"/>
    <property type="evidence" value="ECO:0007669"/>
    <property type="project" value="UniProtKB-UniRule"/>
</dbReference>
<comment type="cofactor">
    <cofactor evidence="9">
        <name>Mg(2+)</name>
        <dbReference type="ChEBI" id="CHEBI:18420"/>
    </cofactor>
    <text evidence="9">Binds 2 magnesium ions per subunit.</text>
</comment>
<dbReference type="Proteomes" id="UP000032578">
    <property type="component" value="Unassembled WGS sequence"/>
</dbReference>
<reference evidence="12 13" key="1">
    <citation type="submission" date="2014-11" db="EMBL/GenBank/DDBJ databases">
        <title>Tamlana sedimentorum sp. nov., isolated from shallow sand sediments of the Sea of Japan.</title>
        <authorList>
            <person name="Romanenko L.A."/>
        </authorList>
    </citation>
    <scope>NUCLEOTIDE SEQUENCE [LARGE SCALE GENOMIC DNA]</scope>
    <source>
        <strain evidence="12 13">JCM 19808</strain>
    </source>
</reference>
<dbReference type="PROSITE" id="PS51415">
    <property type="entry name" value="XYLOSE_ISOMERASE"/>
    <property type="match status" value="1"/>
</dbReference>
<dbReference type="EMBL" id="JTDW01000025">
    <property type="protein sequence ID" value="KJD31637.1"/>
    <property type="molecule type" value="Genomic_DNA"/>
</dbReference>
<gene>
    <name evidence="9" type="primary">xylA</name>
    <name evidence="12" type="ORF">PW52_16490</name>
</gene>
<keyword evidence="13" id="KW-1185">Reference proteome</keyword>
<feature type="binding site" evidence="9">
    <location>
        <position position="314"/>
    </location>
    <ligand>
        <name>Mg(2+)</name>
        <dbReference type="ChEBI" id="CHEBI:18420"/>
        <label>2</label>
    </ligand>
</feature>
<keyword evidence="9" id="KW-0460">Magnesium</keyword>
<dbReference type="GO" id="GO:0000287">
    <property type="term" value="F:magnesium ion binding"/>
    <property type="evidence" value="ECO:0007669"/>
    <property type="project" value="UniProtKB-UniRule"/>
</dbReference>
<dbReference type="InterPro" id="IPR001998">
    <property type="entry name" value="Xylose_isomerase"/>
</dbReference>
<comment type="caution">
    <text evidence="12">The sequence shown here is derived from an EMBL/GenBank/DDBJ whole genome shotgun (WGS) entry which is preliminary data.</text>
</comment>
<dbReference type="SUPFAM" id="SSF51658">
    <property type="entry name" value="Xylose isomerase-like"/>
    <property type="match status" value="1"/>
</dbReference>
<dbReference type="STRING" id="1435349.PW52_16490"/>
<keyword evidence="6 9" id="KW-0413">Isomerase</keyword>